<dbReference type="Proteomes" id="UP000541444">
    <property type="component" value="Unassembled WGS sequence"/>
</dbReference>
<gene>
    <name evidence="2" type="ORF">GIB67_039341</name>
</gene>
<keyword evidence="1" id="KW-0175">Coiled coil</keyword>
<organism evidence="2 3">
    <name type="scientific">Kingdonia uniflora</name>
    <dbReference type="NCBI Taxonomy" id="39325"/>
    <lineage>
        <taxon>Eukaryota</taxon>
        <taxon>Viridiplantae</taxon>
        <taxon>Streptophyta</taxon>
        <taxon>Embryophyta</taxon>
        <taxon>Tracheophyta</taxon>
        <taxon>Spermatophyta</taxon>
        <taxon>Magnoliopsida</taxon>
        <taxon>Ranunculales</taxon>
        <taxon>Circaeasteraceae</taxon>
        <taxon>Kingdonia</taxon>
    </lineage>
</organism>
<evidence type="ECO:0000313" key="2">
    <source>
        <dbReference type="EMBL" id="KAF6147211.1"/>
    </source>
</evidence>
<keyword evidence="3" id="KW-1185">Reference proteome</keyword>
<proteinExistence type="predicted"/>
<protein>
    <submittedName>
        <fullName evidence="2">Uncharacterized protein</fullName>
    </submittedName>
</protein>
<feature type="coiled-coil region" evidence="1">
    <location>
        <begin position="144"/>
        <end position="192"/>
    </location>
</feature>
<dbReference type="EMBL" id="JACGCM010001933">
    <property type="protein sequence ID" value="KAF6147211.1"/>
    <property type="molecule type" value="Genomic_DNA"/>
</dbReference>
<comment type="caution">
    <text evidence="2">The sequence shown here is derived from an EMBL/GenBank/DDBJ whole genome shotgun (WGS) entry which is preliminary data.</text>
</comment>
<reference evidence="2 3" key="1">
    <citation type="journal article" date="2020" name="IScience">
        <title>Genome Sequencing of the Endangered Kingdonia uniflora (Circaeasteraceae, Ranunculales) Reveals Potential Mechanisms of Evolutionary Specialization.</title>
        <authorList>
            <person name="Sun Y."/>
            <person name="Deng T."/>
            <person name="Zhang A."/>
            <person name="Moore M.J."/>
            <person name="Landis J.B."/>
            <person name="Lin N."/>
            <person name="Zhang H."/>
            <person name="Zhang X."/>
            <person name="Huang J."/>
            <person name="Zhang X."/>
            <person name="Sun H."/>
            <person name="Wang H."/>
        </authorList>
    </citation>
    <scope>NUCLEOTIDE SEQUENCE [LARGE SCALE GENOMIC DNA]</scope>
    <source>
        <strain evidence="2">TB1705</strain>
        <tissue evidence="2">Leaf</tissue>
    </source>
</reference>
<accession>A0A7J7LX26</accession>
<sequence length="203" mass="23601">MVAVIDDEFKKLVREKEREAAALKLKEVTAESEVKVERSVTASAISRNSLAGKLYQLRYTKAEIMAFSKGNYEEMEIIDEKEVEEREDGLNVAEKTAADNQETINQKELDVAREREEQTLFYNTEYAEEYELLFSQYEDRLDDNVKLSLKLEEAKRQVEQKTTIILRRDLTLNQLTNELAELKEKAALSSQHEDELVECNLER</sequence>
<dbReference type="AlphaFoldDB" id="A0A7J7LX26"/>
<evidence type="ECO:0000256" key="1">
    <source>
        <dbReference type="SAM" id="Coils"/>
    </source>
</evidence>
<name>A0A7J7LX26_9MAGN</name>
<evidence type="ECO:0000313" key="3">
    <source>
        <dbReference type="Proteomes" id="UP000541444"/>
    </source>
</evidence>